<name>J8LPY0_SACAR</name>
<protein>
    <recommendedName>
        <fullName evidence="2">N-acetylglucosaminylphosphatidylinositol deacetylase</fullName>
        <ecNumber evidence="2">3.5.1.89</ecNumber>
    </recommendedName>
</protein>
<sequence>MSRLAKVSFSKLLYKITKLAIVLTILYIYFTPKITTRNNESLKHVFAHKNSDSQINLVIAHPDDEVMFFSPVISQLHSYFPNTVPFNIICMSKGDAEGLGETRVKELNDSASLLLQNGRPVSVQVMDFEDGMDKVWEINSITSTLSKTIDLNNEKLNQIIITFDSYGVSDHINHKSCHTAVKTLINDYTQSKTEKNEESPHITALYLKSYKNNIFLKYSSFIWEILRILYNLVSPFHKDVQPLPPTTTTEQSRLLLTNTHAQYILALAAMLNAHKSQMVWFRYGWWILSRFVYVNDFEVYTY</sequence>
<organism evidence="4 5">
    <name type="scientific">Saccharomyces arboricola (strain H-6 / AS 2.3317 / CBS 10644)</name>
    <name type="common">Yeast</name>
    <dbReference type="NCBI Taxonomy" id="1160507"/>
    <lineage>
        <taxon>Eukaryota</taxon>
        <taxon>Fungi</taxon>
        <taxon>Dikarya</taxon>
        <taxon>Ascomycota</taxon>
        <taxon>Saccharomycotina</taxon>
        <taxon>Saccharomycetes</taxon>
        <taxon>Saccharomycetales</taxon>
        <taxon>Saccharomycetaceae</taxon>
        <taxon>Saccharomyces</taxon>
    </lineage>
</organism>
<evidence type="ECO:0000256" key="2">
    <source>
        <dbReference type="ARBA" id="ARBA00012176"/>
    </source>
</evidence>
<evidence type="ECO:0000313" key="5">
    <source>
        <dbReference type="Proteomes" id="UP000006968"/>
    </source>
</evidence>
<dbReference type="InterPro" id="IPR024078">
    <property type="entry name" value="LmbE-like_dom_sf"/>
</dbReference>
<dbReference type="EC" id="3.5.1.89" evidence="2"/>
<keyword evidence="5" id="KW-1185">Reference proteome</keyword>
<dbReference type="OrthoDB" id="440160at2759"/>
<dbReference type="Gene3D" id="3.40.50.10320">
    <property type="entry name" value="LmbE-like"/>
    <property type="match status" value="1"/>
</dbReference>
<feature type="transmembrane region" description="Helical" evidence="3">
    <location>
        <begin position="12"/>
        <end position="30"/>
    </location>
</feature>
<evidence type="ECO:0000313" key="4">
    <source>
        <dbReference type="EMBL" id="EJS44137.1"/>
    </source>
</evidence>
<proteinExistence type="inferred from homology"/>
<dbReference type="GO" id="GO:0000225">
    <property type="term" value="F:N-acetylglucosaminylphosphatidylinositol deacetylase activity"/>
    <property type="evidence" value="ECO:0007669"/>
    <property type="project" value="UniProtKB-EC"/>
</dbReference>
<dbReference type="Proteomes" id="UP000006968">
    <property type="component" value="Chromosome IV"/>
</dbReference>
<gene>
    <name evidence="4" type="ORF">SU7_0761</name>
</gene>
<dbReference type="PANTHER" id="PTHR12993">
    <property type="entry name" value="N-ACETYLGLUCOSAMINYL-PHOSPHATIDYLINOSITOL DE-N-ACETYLASE-RELATED"/>
    <property type="match status" value="1"/>
</dbReference>
<dbReference type="SUPFAM" id="SSF102588">
    <property type="entry name" value="LmbE-like"/>
    <property type="match status" value="1"/>
</dbReference>
<keyword evidence="3" id="KW-1133">Transmembrane helix</keyword>
<keyword evidence="3" id="KW-0812">Transmembrane</keyword>
<evidence type="ECO:0000256" key="3">
    <source>
        <dbReference type="SAM" id="Phobius"/>
    </source>
</evidence>
<comment type="caution">
    <text evidence="4">The sequence shown here is derived from an EMBL/GenBank/DDBJ whole genome shotgun (WGS) entry which is preliminary data.</text>
</comment>
<dbReference type="HOGENOM" id="CLU_034979_1_0_1"/>
<evidence type="ECO:0000256" key="1">
    <source>
        <dbReference type="ARBA" id="ARBA00006066"/>
    </source>
</evidence>
<dbReference type="GO" id="GO:0016020">
    <property type="term" value="C:membrane"/>
    <property type="evidence" value="ECO:0007669"/>
    <property type="project" value="GOC"/>
</dbReference>
<dbReference type="GO" id="GO:0005783">
    <property type="term" value="C:endoplasmic reticulum"/>
    <property type="evidence" value="ECO:0007669"/>
    <property type="project" value="TreeGrafter"/>
</dbReference>
<dbReference type="EMBL" id="ALIE01000047">
    <property type="protein sequence ID" value="EJS44137.1"/>
    <property type="molecule type" value="Genomic_DNA"/>
</dbReference>
<comment type="similarity">
    <text evidence="1">Belongs to the PIGL family.</text>
</comment>
<reference evidence="4 5" key="1">
    <citation type="journal article" date="2013" name="BMC Genomics">
        <title>High quality de novo sequencing and assembly of the Saccharomyces arboricolus genome.</title>
        <authorList>
            <person name="Liti G."/>
            <person name="Nguyen Ba A.N."/>
            <person name="Blythe M."/>
            <person name="Mueller C.A."/>
            <person name="Bergstroem A."/>
            <person name="Cubillos F.A."/>
            <person name="Dafhnis-Calas F."/>
            <person name="Khoshraftar S."/>
            <person name="Malla S."/>
            <person name="Mehta N."/>
            <person name="Siow C.C."/>
            <person name="Warringer J."/>
            <person name="Moses A.M."/>
            <person name="Louis E.J."/>
            <person name="Nieduszynski C.A."/>
        </authorList>
    </citation>
    <scope>NUCLEOTIDE SEQUENCE [LARGE SCALE GENOMIC DNA]</scope>
    <source>
        <strain evidence="5">H-6 / AS 2.3317 / CBS 10644</strain>
    </source>
</reference>
<dbReference type="UniPathway" id="UPA00196"/>
<keyword evidence="3" id="KW-0472">Membrane</keyword>
<dbReference type="AlphaFoldDB" id="J8LPY0"/>
<dbReference type="PANTHER" id="PTHR12993:SF11">
    <property type="entry name" value="N-ACETYLGLUCOSAMINYL-PHOSPHATIDYLINOSITOL DE-N-ACETYLASE"/>
    <property type="match status" value="1"/>
</dbReference>
<accession>J8LPY0</accession>
<dbReference type="InterPro" id="IPR003737">
    <property type="entry name" value="GlcNAc_PI_deacetylase-related"/>
</dbReference>
<dbReference type="GO" id="GO:0006506">
    <property type="term" value="P:GPI anchor biosynthetic process"/>
    <property type="evidence" value="ECO:0007669"/>
    <property type="project" value="UniProtKB-UniPathway"/>
</dbReference>
<dbReference type="Pfam" id="PF02585">
    <property type="entry name" value="PIG-L"/>
    <property type="match status" value="1"/>
</dbReference>